<evidence type="ECO:0000256" key="1">
    <source>
        <dbReference type="ARBA" id="ARBA00002663"/>
    </source>
</evidence>
<dbReference type="PANTHER" id="PTHR33992">
    <property type="entry name" value="RIBONUCLEASE P PROTEIN COMPONENT"/>
    <property type="match status" value="1"/>
</dbReference>
<dbReference type="EMBL" id="SRSF01000003">
    <property type="protein sequence ID" value="THH39761.1"/>
    <property type="molecule type" value="Genomic_DNA"/>
</dbReference>
<dbReference type="PANTHER" id="PTHR33992:SF1">
    <property type="entry name" value="RIBONUCLEASE P PROTEIN COMPONENT"/>
    <property type="match status" value="1"/>
</dbReference>
<keyword evidence="3 7" id="KW-0540">Nuclease</keyword>
<evidence type="ECO:0000256" key="3">
    <source>
        <dbReference type="ARBA" id="ARBA00022722"/>
    </source>
</evidence>
<comment type="catalytic activity">
    <reaction evidence="7">
        <text>Endonucleolytic cleavage of RNA, removing 5'-extranucleotides from tRNA precursor.</text>
        <dbReference type="EC" id="3.1.26.5"/>
    </reaction>
</comment>
<organism evidence="8 9">
    <name type="scientific">Neolewinella litorea</name>
    <dbReference type="NCBI Taxonomy" id="2562452"/>
    <lineage>
        <taxon>Bacteria</taxon>
        <taxon>Pseudomonadati</taxon>
        <taxon>Bacteroidota</taxon>
        <taxon>Saprospiria</taxon>
        <taxon>Saprospirales</taxon>
        <taxon>Lewinellaceae</taxon>
        <taxon>Neolewinella</taxon>
    </lineage>
</organism>
<keyword evidence="2 7" id="KW-0819">tRNA processing</keyword>
<dbReference type="HAMAP" id="MF_00227">
    <property type="entry name" value="RNase_P"/>
    <property type="match status" value="1"/>
</dbReference>
<keyword evidence="9" id="KW-1185">Reference proteome</keyword>
<evidence type="ECO:0000256" key="5">
    <source>
        <dbReference type="ARBA" id="ARBA00022801"/>
    </source>
</evidence>
<dbReference type="RefSeq" id="WP_136458614.1">
    <property type="nucleotide sequence ID" value="NZ_SRSF01000003.1"/>
</dbReference>
<dbReference type="Gene3D" id="3.30.230.10">
    <property type="match status" value="1"/>
</dbReference>
<comment type="similarity">
    <text evidence="7">Belongs to the RnpA family.</text>
</comment>
<dbReference type="OrthoDB" id="1524972at2"/>
<dbReference type="Proteomes" id="UP000308528">
    <property type="component" value="Unassembled WGS sequence"/>
</dbReference>
<dbReference type="GO" id="GO:0000049">
    <property type="term" value="F:tRNA binding"/>
    <property type="evidence" value="ECO:0007669"/>
    <property type="project" value="UniProtKB-UniRule"/>
</dbReference>
<dbReference type="Pfam" id="PF00825">
    <property type="entry name" value="Ribonuclease_P"/>
    <property type="match status" value="1"/>
</dbReference>
<dbReference type="GO" id="GO:0001682">
    <property type="term" value="P:tRNA 5'-leader removal"/>
    <property type="evidence" value="ECO:0007669"/>
    <property type="project" value="UniProtKB-UniRule"/>
</dbReference>
<dbReference type="GO" id="GO:0004526">
    <property type="term" value="F:ribonuclease P activity"/>
    <property type="evidence" value="ECO:0007669"/>
    <property type="project" value="UniProtKB-UniRule"/>
</dbReference>
<evidence type="ECO:0000256" key="7">
    <source>
        <dbReference type="HAMAP-Rule" id="MF_00227"/>
    </source>
</evidence>
<accession>A0A4S4NN01</accession>
<evidence type="ECO:0000256" key="2">
    <source>
        <dbReference type="ARBA" id="ARBA00022694"/>
    </source>
</evidence>
<keyword evidence="4 7" id="KW-0255">Endonuclease</keyword>
<dbReference type="GO" id="GO:0042781">
    <property type="term" value="F:3'-tRNA processing endoribonuclease activity"/>
    <property type="evidence" value="ECO:0007669"/>
    <property type="project" value="TreeGrafter"/>
</dbReference>
<comment type="subunit">
    <text evidence="7">Consists of a catalytic RNA component (M1 or rnpB) and a protein subunit.</text>
</comment>
<name>A0A4S4NN01_9BACT</name>
<evidence type="ECO:0000256" key="6">
    <source>
        <dbReference type="ARBA" id="ARBA00022884"/>
    </source>
</evidence>
<comment type="caution">
    <text evidence="8">The sequence shown here is derived from an EMBL/GenBank/DDBJ whole genome shotgun (WGS) entry which is preliminary data.</text>
</comment>
<protein>
    <recommendedName>
        <fullName evidence="7">Ribonuclease P protein component</fullName>
        <shortName evidence="7">RNase P protein</shortName>
        <shortName evidence="7">RNaseP protein</shortName>
        <ecNumber evidence="7">3.1.26.5</ecNumber>
    </recommendedName>
    <alternativeName>
        <fullName evidence="7">Protein C5</fullName>
    </alternativeName>
</protein>
<dbReference type="InterPro" id="IPR014721">
    <property type="entry name" value="Ribsml_uS5_D2-typ_fold_subgr"/>
</dbReference>
<dbReference type="PROSITE" id="PS00648">
    <property type="entry name" value="RIBONUCLEASE_P"/>
    <property type="match status" value="1"/>
</dbReference>
<evidence type="ECO:0000313" key="9">
    <source>
        <dbReference type="Proteomes" id="UP000308528"/>
    </source>
</evidence>
<dbReference type="InterPro" id="IPR020539">
    <property type="entry name" value="RNase_P_CS"/>
</dbReference>
<gene>
    <name evidence="7 8" type="primary">rnpA</name>
    <name evidence="8" type="ORF">E4021_09095</name>
</gene>
<comment type="function">
    <text evidence="1 7">RNaseP catalyzes the removal of the 5'-leader sequence from pre-tRNA to produce the mature 5'-terminus. It can also cleave other RNA substrates such as 4.5S RNA. The protein component plays an auxiliary but essential role in vivo by binding to the 5'-leader sequence and broadening the substrate specificity of the ribozyme.</text>
</comment>
<reference evidence="8 9" key="1">
    <citation type="submission" date="2019-04" db="EMBL/GenBank/DDBJ databases">
        <title>Lewinella litorea sp. nov., isolated from a marine sand.</title>
        <authorList>
            <person name="Yoon J.-H."/>
        </authorList>
    </citation>
    <scope>NUCLEOTIDE SEQUENCE [LARGE SCALE GENOMIC DNA]</scope>
    <source>
        <strain evidence="8 9">HSMS-39</strain>
    </source>
</reference>
<dbReference type="AlphaFoldDB" id="A0A4S4NN01"/>
<sequence>MSQRFPPSERLKSRREIGRLFSPGTQSVASYPVRLLYREAEVPRGDQPVRVTFVVPKRRFKRAVDRNLLKRRMREAYRLHKQELAGTQVPEEHGAEPPGQLVLLLMYTGKEAQPYATIERKVKKLLSQVAGKLAARG</sequence>
<evidence type="ECO:0000256" key="4">
    <source>
        <dbReference type="ARBA" id="ARBA00022759"/>
    </source>
</evidence>
<dbReference type="InterPro" id="IPR020568">
    <property type="entry name" value="Ribosomal_Su5_D2-typ_SF"/>
</dbReference>
<proteinExistence type="inferred from homology"/>
<dbReference type="SUPFAM" id="SSF54211">
    <property type="entry name" value="Ribosomal protein S5 domain 2-like"/>
    <property type="match status" value="1"/>
</dbReference>
<keyword evidence="5 7" id="KW-0378">Hydrolase</keyword>
<dbReference type="EC" id="3.1.26.5" evidence="7"/>
<dbReference type="InterPro" id="IPR000100">
    <property type="entry name" value="RNase_P"/>
</dbReference>
<evidence type="ECO:0000313" key="8">
    <source>
        <dbReference type="EMBL" id="THH39761.1"/>
    </source>
</evidence>
<dbReference type="GO" id="GO:0030677">
    <property type="term" value="C:ribonuclease P complex"/>
    <property type="evidence" value="ECO:0007669"/>
    <property type="project" value="TreeGrafter"/>
</dbReference>
<keyword evidence="6 7" id="KW-0694">RNA-binding</keyword>